<dbReference type="GO" id="GO:0003700">
    <property type="term" value="F:DNA-binding transcription factor activity"/>
    <property type="evidence" value="ECO:0007669"/>
    <property type="project" value="InterPro"/>
</dbReference>
<dbReference type="SUPFAM" id="SSF53850">
    <property type="entry name" value="Periplasmic binding protein-like II"/>
    <property type="match status" value="1"/>
</dbReference>
<dbReference type="PRINTS" id="PR00039">
    <property type="entry name" value="HTHLYSR"/>
</dbReference>
<dbReference type="AlphaFoldDB" id="A0A7G9T6K9"/>
<evidence type="ECO:0000256" key="3">
    <source>
        <dbReference type="ARBA" id="ARBA00023125"/>
    </source>
</evidence>
<dbReference type="InterPro" id="IPR005119">
    <property type="entry name" value="LysR_subst-bd"/>
</dbReference>
<dbReference type="RefSeq" id="WP_187529566.1">
    <property type="nucleotide sequence ID" value="NZ_CP060724.1"/>
</dbReference>
<dbReference type="GO" id="GO:0003677">
    <property type="term" value="F:DNA binding"/>
    <property type="evidence" value="ECO:0007669"/>
    <property type="project" value="UniProtKB-KW"/>
</dbReference>
<sequence>MNLKDLEYFQALETYHSLTAVAEKFKVSQPTISYALKRLETEFGEALIERDQSHKTTFVTAAGEIVLKSAQRINREWQYAHAEVKLHQQSKMRIGLPPIIGTYYFSKIAQKLVPANLLGNIETVEFGSDELLQQLRLGALDFGIVAATQPVDLAGIRQYELAHYDFVLIEANNQHTPAVTFESLANQPFVVHSRGYLHDEVFRRLSAENSVYPPVAYQTPNVEVLKNMVRSGIGMGFITELALQNHDQDLRVVHLLDDQLPKFRIYFLVRETLPLTNWQNQIIDIFKSEVTTLNS</sequence>
<accession>A0A7G9T6K9</accession>
<organism evidence="6 7">
    <name type="scientific">Weissella diestrammenae</name>
    <dbReference type="NCBI Taxonomy" id="1162633"/>
    <lineage>
        <taxon>Bacteria</taxon>
        <taxon>Bacillati</taxon>
        <taxon>Bacillota</taxon>
        <taxon>Bacilli</taxon>
        <taxon>Lactobacillales</taxon>
        <taxon>Lactobacillaceae</taxon>
        <taxon>Weissella</taxon>
    </lineage>
</organism>
<evidence type="ECO:0000313" key="6">
    <source>
        <dbReference type="EMBL" id="QNN75734.1"/>
    </source>
</evidence>
<gene>
    <name evidence="6" type="ORF">H9L19_02375</name>
</gene>
<evidence type="ECO:0000256" key="2">
    <source>
        <dbReference type="ARBA" id="ARBA00023015"/>
    </source>
</evidence>
<dbReference type="InterPro" id="IPR036388">
    <property type="entry name" value="WH-like_DNA-bd_sf"/>
</dbReference>
<keyword evidence="4" id="KW-0804">Transcription</keyword>
<dbReference type="PANTHER" id="PTHR30419">
    <property type="entry name" value="HTH-TYPE TRANSCRIPTIONAL REGULATOR YBHD"/>
    <property type="match status" value="1"/>
</dbReference>
<feature type="domain" description="HTH lysR-type" evidence="5">
    <location>
        <begin position="1"/>
        <end position="57"/>
    </location>
</feature>
<dbReference type="Pfam" id="PF00126">
    <property type="entry name" value="HTH_1"/>
    <property type="match status" value="1"/>
</dbReference>
<dbReference type="Gene3D" id="3.40.190.290">
    <property type="match status" value="1"/>
</dbReference>
<dbReference type="Pfam" id="PF03466">
    <property type="entry name" value="LysR_substrate"/>
    <property type="match status" value="1"/>
</dbReference>
<reference evidence="6 7" key="1">
    <citation type="submission" date="2020-08" db="EMBL/GenBank/DDBJ databases">
        <title>Genome sequence of Weissella diestrammenae KACC 16890T.</title>
        <authorList>
            <person name="Hyun D.-W."/>
            <person name="Bae J.-W."/>
        </authorList>
    </citation>
    <scope>NUCLEOTIDE SEQUENCE [LARGE SCALE GENOMIC DNA]</scope>
    <source>
        <strain evidence="6 7">KACC 16890</strain>
    </source>
</reference>
<keyword evidence="3" id="KW-0238">DNA-binding</keyword>
<dbReference type="PROSITE" id="PS50931">
    <property type="entry name" value="HTH_LYSR"/>
    <property type="match status" value="1"/>
</dbReference>
<evidence type="ECO:0000313" key="7">
    <source>
        <dbReference type="Proteomes" id="UP000515800"/>
    </source>
</evidence>
<dbReference type="EMBL" id="CP060724">
    <property type="protein sequence ID" value="QNN75734.1"/>
    <property type="molecule type" value="Genomic_DNA"/>
</dbReference>
<dbReference type="Proteomes" id="UP000515800">
    <property type="component" value="Chromosome"/>
</dbReference>
<keyword evidence="2" id="KW-0805">Transcription regulation</keyword>
<dbReference type="KEGG" id="wdi:H9L19_02375"/>
<evidence type="ECO:0000256" key="1">
    <source>
        <dbReference type="ARBA" id="ARBA00009437"/>
    </source>
</evidence>
<proteinExistence type="inferred from homology"/>
<dbReference type="GO" id="GO:0005829">
    <property type="term" value="C:cytosol"/>
    <property type="evidence" value="ECO:0007669"/>
    <property type="project" value="TreeGrafter"/>
</dbReference>
<dbReference type="InterPro" id="IPR000847">
    <property type="entry name" value="LysR_HTH_N"/>
</dbReference>
<dbReference type="InterPro" id="IPR050950">
    <property type="entry name" value="HTH-type_LysR_regulators"/>
</dbReference>
<dbReference type="Gene3D" id="1.10.10.10">
    <property type="entry name" value="Winged helix-like DNA-binding domain superfamily/Winged helix DNA-binding domain"/>
    <property type="match status" value="1"/>
</dbReference>
<evidence type="ECO:0000256" key="4">
    <source>
        <dbReference type="ARBA" id="ARBA00023163"/>
    </source>
</evidence>
<dbReference type="InterPro" id="IPR036390">
    <property type="entry name" value="WH_DNA-bd_sf"/>
</dbReference>
<evidence type="ECO:0000259" key="5">
    <source>
        <dbReference type="PROSITE" id="PS50931"/>
    </source>
</evidence>
<protein>
    <submittedName>
        <fullName evidence="6">LysR family transcriptional regulator</fullName>
    </submittedName>
</protein>
<comment type="similarity">
    <text evidence="1">Belongs to the LysR transcriptional regulatory family.</text>
</comment>
<dbReference type="SUPFAM" id="SSF46785">
    <property type="entry name" value="Winged helix' DNA-binding domain"/>
    <property type="match status" value="1"/>
</dbReference>
<name>A0A7G9T6K9_9LACO</name>
<keyword evidence="7" id="KW-1185">Reference proteome</keyword>